<feature type="signal peptide" evidence="1">
    <location>
        <begin position="1"/>
        <end position="23"/>
    </location>
</feature>
<proteinExistence type="predicted"/>
<dbReference type="Proteomes" id="UP000091820">
    <property type="component" value="Unassembled WGS sequence"/>
</dbReference>
<evidence type="ECO:0000313" key="3">
    <source>
        <dbReference type="Proteomes" id="UP000091820"/>
    </source>
</evidence>
<sequence>MSACLPACLLLLVSRTLRKRGLADNRLVDGIVFTANSLFDDFSVLDSVIITDVEDFDVDGVFTFPNGVIFIISLALGALVDTCFFGLGGEEREGASCETEVELRDVLDVVVVVVVEVLDHSRPNKLTG</sequence>
<dbReference type="AlphaFoldDB" id="A0A1A9WS24"/>
<dbReference type="VEuPathDB" id="VectorBase:GBRI030016"/>
<reference evidence="3" key="1">
    <citation type="submission" date="2014-03" db="EMBL/GenBank/DDBJ databases">
        <authorList>
            <person name="Aksoy S."/>
            <person name="Warren W."/>
            <person name="Wilson R.K."/>
        </authorList>
    </citation>
    <scope>NUCLEOTIDE SEQUENCE [LARGE SCALE GENOMIC DNA]</scope>
    <source>
        <strain evidence="3">IAEA</strain>
    </source>
</reference>
<protein>
    <submittedName>
        <fullName evidence="2">Uncharacterized protein</fullName>
    </submittedName>
</protein>
<name>A0A1A9WS24_9MUSC</name>
<evidence type="ECO:0000313" key="2">
    <source>
        <dbReference type="EnsemblMetazoa" id="GBRI030016-PA"/>
    </source>
</evidence>
<organism evidence="2 3">
    <name type="scientific">Glossina brevipalpis</name>
    <dbReference type="NCBI Taxonomy" id="37001"/>
    <lineage>
        <taxon>Eukaryota</taxon>
        <taxon>Metazoa</taxon>
        <taxon>Ecdysozoa</taxon>
        <taxon>Arthropoda</taxon>
        <taxon>Hexapoda</taxon>
        <taxon>Insecta</taxon>
        <taxon>Pterygota</taxon>
        <taxon>Neoptera</taxon>
        <taxon>Endopterygota</taxon>
        <taxon>Diptera</taxon>
        <taxon>Brachycera</taxon>
        <taxon>Muscomorpha</taxon>
        <taxon>Hippoboscoidea</taxon>
        <taxon>Glossinidae</taxon>
        <taxon>Glossina</taxon>
    </lineage>
</organism>
<evidence type="ECO:0000256" key="1">
    <source>
        <dbReference type="SAM" id="SignalP"/>
    </source>
</evidence>
<dbReference type="EnsemblMetazoa" id="GBRI030016-RA">
    <property type="protein sequence ID" value="GBRI030016-PA"/>
    <property type="gene ID" value="GBRI030016"/>
</dbReference>
<accession>A0A1A9WS24</accession>
<reference evidence="2" key="2">
    <citation type="submission" date="2020-05" db="UniProtKB">
        <authorList>
            <consortium name="EnsemblMetazoa"/>
        </authorList>
    </citation>
    <scope>IDENTIFICATION</scope>
    <source>
        <strain evidence="2">IAEA</strain>
    </source>
</reference>
<keyword evidence="1" id="KW-0732">Signal</keyword>
<feature type="chain" id="PRO_5008400632" evidence="1">
    <location>
        <begin position="24"/>
        <end position="128"/>
    </location>
</feature>
<keyword evidence="3" id="KW-1185">Reference proteome</keyword>